<reference evidence="2" key="1">
    <citation type="submission" date="2013-12" db="EMBL/GenBank/DDBJ databases">
        <title>The Genome Sequence of Aphanomyces invadans NJM9701.</title>
        <authorList>
            <consortium name="The Broad Institute Genomics Platform"/>
            <person name="Russ C."/>
            <person name="Tyler B."/>
            <person name="van West P."/>
            <person name="Dieguez-Uribeondo J."/>
            <person name="Young S.K."/>
            <person name="Zeng Q."/>
            <person name="Gargeya S."/>
            <person name="Fitzgerald M."/>
            <person name="Abouelleil A."/>
            <person name="Alvarado L."/>
            <person name="Chapman S.B."/>
            <person name="Gainer-Dewar J."/>
            <person name="Goldberg J."/>
            <person name="Griggs A."/>
            <person name="Gujja S."/>
            <person name="Hansen M."/>
            <person name="Howarth C."/>
            <person name="Imamovic A."/>
            <person name="Ireland A."/>
            <person name="Larimer J."/>
            <person name="McCowan C."/>
            <person name="Murphy C."/>
            <person name="Pearson M."/>
            <person name="Poon T.W."/>
            <person name="Priest M."/>
            <person name="Roberts A."/>
            <person name="Saif S."/>
            <person name="Shea T."/>
            <person name="Sykes S."/>
            <person name="Wortman J."/>
            <person name="Nusbaum C."/>
            <person name="Birren B."/>
        </authorList>
    </citation>
    <scope>NUCLEOTIDE SEQUENCE [LARGE SCALE GENOMIC DNA]</scope>
    <source>
        <strain evidence="2">NJM9701</strain>
    </source>
</reference>
<protein>
    <recommendedName>
        <fullName evidence="1">Chromo domain-containing protein</fullName>
    </recommendedName>
</protein>
<dbReference type="Gene3D" id="2.40.50.40">
    <property type="match status" value="1"/>
</dbReference>
<dbReference type="OrthoDB" id="78084at2759"/>
<dbReference type="SMART" id="SM00298">
    <property type="entry name" value="CHROMO"/>
    <property type="match status" value="1"/>
</dbReference>
<accession>A0A024TE79</accession>
<dbReference type="SUPFAM" id="SSF54160">
    <property type="entry name" value="Chromo domain-like"/>
    <property type="match status" value="1"/>
</dbReference>
<dbReference type="VEuPathDB" id="FungiDB:H310_13740"/>
<dbReference type="GeneID" id="20090790"/>
<feature type="domain" description="Chromo" evidence="1">
    <location>
        <begin position="127"/>
        <end position="164"/>
    </location>
</feature>
<dbReference type="EMBL" id="KI914007">
    <property type="protein sequence ID" value="ETV91662.1"/>
    <property type="molecule type" value="Genomic_DNA"/>
</dbReference>
<proteinExistence type="predicted"/>
<dbReference type="InterPro" id="IPR016197">
    <property type="entry name" value="Chromo-like_dom_sf"/>
</dbReference>
<name>A0A024TE79_9STRA</name>
<sequence length="200" mass="22030">MGEWDSGGGEPTGLTVRMVRVLSSELKLLQSALNHQPADRLGGVPSITAILALPASTSVRALFHPRLKEQATVDRLAKSQQQYLQAQLLPPHAISLHHASRLKLYSEAGRDVAEDLLEQVAFGDSGFHVEALKEIRDNGGRFEVHVQWIGLDAAEASWEPAMTLYEDVLLHFRRWAKANAKMELMSSLVADVERAVGHPL</sequence>
<dbReference type="PROSITE" id="PS50013">
    <property type="entry name" value="CHROMO_2"/>
    <property type="match status" value="1"/>
</dbReference>
<organism evidence="2">
    <name type="scientific">Aphanomyces invadans</name>
    <dbReference type="NCBI Taxonomy" id="157072"/>
    <lineage>
        <taxon>Eukaryota</taxon>
        <taxon>Sar</taxon>
        <taxon>Stramenopiles</taxon>
        <taxon>Oomycota</taxon>
        <taxon>Saprolegniomycetes</taxon>
        <taxon>Saprolegniales</taxon>
        <taxon>Verrucalvaceae</taxon>
        <taxon>Aphanomyces</taxon>
    </lineage>
</organism>
<dbReference type="InterPro" id="IPR000953">
    <property type="entry name" value="Chromo/chromo_shadow_dom"/>
</dbReference>
<dbReference type="RefSeq" id="XP_008879588.1">
    <property type="nucleotide sequence ID" value="XM_008881366.1"/>
</dbReference>
<dbReference type="CDD" id="cd00024">
    <property type="entry name" value="CD_CSD"/>
    <property type="match status" value="1"/>
</dbReference>
<evidence type="ECO:0000259" key="1">
    <source>
        <dbReference type="PROSITE" id="PS50013"/>
    </source>
</evidence>
<evidence type="ECO:0000313" key="2">
    <source>
        <dbReference type="EMBL" id="ETV91662.1"/>
    </source>
</evidence>
<gene>
    <name evidence="2" type="ORF">H310_13740</name>
</gene>
<dbReference type="AlphaFoldDB" id="A0A024TE79"/>